<dbReference type="InterPro" id="IPR004252">
    <property type="entry name" value="Probable_transposase_24"/>
</dbReference>
<reference evidence="3" key="1">
    <citation type="journal article" date="2022" name="Front. Genet.">
        <title>Chromosome-Scale Assembly of the Dendrobium nobile Genome Provides Insights Into the Molecular Mechanism of the Biosynthesis of the Medicinal Active Ingredient of Dendrobium.</title>
        <authorList>
            <person name="Xu Q."/>
            <person name="Niu S.-C."/>
            <person name="Li K.-L."/>
            <person name="Zheng P.-J."/>
            <person name="Zhang X.-J."/>
            <person name="Jia Y."/>
            <person name="Liu Y."/>
            <person name="Niu Y.-X."/>
            <person name="Yu L.-H."/>
            <person name="Chen D.-F."/>
            <person name="Zhang G.-Q."/>
        </authorList>
    </citation>
    <scope>NUCLEOTIDE SEQUENCE</scope>
    <source>
        <tissue evidence="3">Leaf</tissue>
    </source>
</reference>
<dbReference type="Pfam" id="PF03004">
    <property type="entry name" value="Transposase_24"/>
    <property type="match status" value="1"/>
</dbReference>
<comment type="caution">
    <text evidence="3">The sequence shown here is derived from an EMBL/GenBank/DDBJ whole genome shotgun (WGS) entry which is preliminary data.</text>
</comment>
<feature type="region of interest" description="Disordered" evidence="1">
    <location>
        <begin position="530"/>
        <end position="556"/>
    </location>
</feature>
<evidence type="ECO:0000256" key="2">
    <source>
        <dbReference type="SAM" id="Phobius"/>
    </source>
</evidence>
<dbReference type="PANTHER" id="PTHR33499:SF11">
    <property type="entry name" value="NO APICAL MERISTEM-ASSOCIATED C-TERMINAL DOMAIN-CONTAINING PROTEIN"/>
    <property type="match status" value="1"/>
</dbReference>
<evidence type="ECO:0000313" key="3">
    <source>
        <dbReference type="EMBL" id="KAI0497790.1"/>
    </source>
</evidence>
<proteinExistence type="predicted"/>
<sequence length="857" mass="94003">MAPGKRISARIIANYSHLFAPSTSNNVQSSLKNDASHVVSTVNNGGLPIGEASPIANRPSLPHPSVPETETTIIASSSNKKRGPNRGVALEEHYRTKGKVSIIIPEGLNRPVGEHHSKLSREAGIIIRNFAPMQVERWDQVSDADKEILLKKLMVKINLSIEESHVKDCVMHTMSKRFSDFRSKAYVHYKKHGGGMLARQKPYKELIDRPDDWIWLCNFFDSETFKKKSETNCRNRSMLKVIHRMGTKSLVAHLYDQKLSRIELYKEEFTNKEKKWVSEDCQAKYDKMMEIREKIIDDGGIVDETIICAEVLGETSSYIRGLGYGPKPIKKTKIARSNASSEREIELETSLKVIQEKYEEQSKIIKSQQKTIDWLKMIAEKMGMQPPNDDGKYTELYSVNLTYATVKGALLMVKRCLAPGYSSMLHVGNNTHMGMGMMSYNAAAVGEHQDMQQYSFMQDHVIPVAAVAPGVDYDLNVSVSSVFTGFNSGTLQSNSPHHHHLVDGANLPFFFGSSLPIAAAEGASSENQYLGGFNGRLQDDGDEDDDEDDDDKDDVDVDGKCRILSLSGYVQEVVFDEFPQFCAGCKCIGHSLGNCRPVASVLPNVSSSPLANLPPQCVDNVISNSDPTVVEVLGGELGNTENIPKVLPTVFSPSISPVVEGGSGQLFDVNSNGLSGAVSGSLPAVVQVPEISVVLGSSPILDQLDPEPPLLPGLDDAAVSEARLNVSGGLGDSPILGVLNGCERLQNVGVSVAPNEEWMFDPMVMGSTFLLNMNRIPIHIQISAVVWILAATLSWCVIDLSMFHLVRNFAVEAVEEDNFVSFLFFPSEFSDLLIGRIWLVGGLRGYDVLGLVSPLPS</sequence>
<dbReference type="AlphaFoldDB" id="A0A8T3ANV4"/>
<feature type="transmembrane region" description="Helical" evidence="2">
    <location>
        <begin position="778"/>
        <end position="798"/>
    </location>
</feature>
<keyword evidence="2" id="KW-1133">Transmembrane helix</keyword>
<dbReference type="SMR" id="A0A8T3ANV4"/>
<organism evidence="3 4">
    <name type="scientific">Dendrobium nobile</name>
    <name type="common">Orchid</name>
    <dbReference type="NCBI Taxonomy" id="94219"/>
    <lineage>
        <taxon>Eukaryota</taxon>
        <taxon>Viridiplantae</taxon>
        <taxon>Streptophyta</taxon>
        <taxon>Embryophyta</taxon>
        <taxon>Tracheophyta</taxon>
        <taxon>Spermatophyta</taxon>
        <taxon>Magnoliopsida</taxon>
        <taxon>Liliopsida</taxon>
        <taxon>Asparagales</taxon>
        <taxon>Orchidaceae</taxon>
        <taxon>Epidendroideae</taxon>
        <taxon>Malaxideae</taxon>
        <taxon>Dendrobiinae</taxon>
        <taxon>Dendrobium</taxon>
    </lineage>
</organism>
<name>A0A8T3ANV4_DENNO</name>
<keyword evidence="2" id="KW-0812">Transmembrane</keyword>
<dbReference type="Proteomes" id="UP000829196">
    <property type="component" value="Unassembled WGS sequence"/>
</dbReference>
<dbReference type="PANTHER" id="PTHR33499">
    <property type="entry name" value="OS12G0282400 PROTEIN-RELATED"/>
    <property type="match status" value="1"/>
</dbReference>
<gene>
    <name evidence="3" type="ORF">KFK09_021026</name>
</gene>
<evidence type="ECO:0000256" key="1">
    <source>
        <dbReference type="SAM" id="MobiDB-lite"/>
    </source>
</evidence>
<keyword evidence="2" id="KW-0472">Membrane</keyword>
<dbReference type="EMBL" id="JAGYWB010000015">
    <property type="protein sequence ID" value="KAI0497790.1"/>
    <property type="molecule type" value="Genomic_DNA"/>
</dbReference>
<evidence type="ECO:0000313" key="4">
    <source>
        <dbReference type="Proteomes" id="UP000829196"/>
    </source>
</evidence>
<feature type="compositionally biased region" description="Acidic residues" evidence="1">
    <location>
        <begin position="540"/>
        <end position="556"/>
    </location>
</feature>
<protein>
    <submittedName>
        <fullName evidence="3">Uncharacterized protein</fullName>
    </submittedName>
</protein>
<accession>A0A8T3ANV4</accession>
<keyword evidence="4" id="KW-1185">Reference proteome</keyword>